<evidence type="ECO:0000313" key="2">
    <source>
        <dbReference type="EMBL" id="TDF96903.1"/>
    </source>
</evidence>
<dbReference type="AlphaFoldDB" id="A0A4R5KMP8"/>
<dbReference type="OrthoDB" id="3197230at2"/>
<dbReference type="EMBL" id="SMRU01000009">
    <property type="protein sequence ID" value="TDF96903.1"/>
    <property type="molecule type" value="Genomic_DNA"/>
</dbReference>
<organism evidence="2 3">
    <name type="scientific">Arthrobacter terricola</name>
    <dbReference type="NCBI Taxonomy" id="2547396"/>
    <lineage>
        <taxon>Bacteria</taxon>
        <taxon>Bacillati</taxon>
        <taxon>Actinomycetota</taxon>
        <taxon>Actinomycetes</taxon>
        <taxon>Micrococcales</taxon>
        <taxon>Micrococcaceae</taxon>
        <taxon>Arthrobacter</taxon>
    </lineage>
</organism>
<keyword evidence="3" id="KW-1185">Reference proteome</keyword>
<dbReference type="Proteomes" id="UP000295511">
    <property type="component" value="Unassembled WGS sequence"/>
</dbReference>
<dbReference type="InterPro" id="IPR017482">
    <property type="entry name" value="Lambda-type_endonuclease"/>
</dbReference>
<evidence type="ECO:0000259" key="1">
    <source>
        <dbReference type="Pfam" id="PF09588"/>
    </source>
</evidence>
<dbReference type="InterPro" id="IPR011335">
    <property type="entry name" value="Restrct_endonuc-II-like"/>
</dbReference>
<dbReference type="InterPro" id="IPR011604">
    <property type="entry name" value="PDDEXK-like_dom_sf"/>
</dbReference>
<evidence type="ECO:0000313" key="3">
    <source>
        <dbReference type="Proteomes" id="UP000295511"/>
    </source>
</evidence>
<dbReference type="NCBIfam" id="TIGR03033">
    <property type="entry name" value="phage_rel_nuc"/>
    <property type="match status" value="1"/>
</dbReference>
<comment type="caution">
    <text evidence="2">The sequence shown here is derived from an EMBL/GenBank/DDBJ whole genome shotgun (WGS) entry which is preliminary data.</text>
</comment>
<dbReference type="SUPFAM" id="SSF52980">
    <property type="entry name" value="Restriction endonuclease-like"/>
    <property type="match status" value="1"/>
</dbReference>
<reference evidence="2 3" key="1">
    <citation type="submission" date="2019-03" db="EMBL/GenBank/DDBJ databases">
        <title>Whole genome sequence of Arthrobacter sp JH1-1.</title>
        <authorList>
            <person name="Trinh H.N."/>
        </authorList>
    </citation>
    <scope>NUCLEOTIDE SEQUENCE [LARGE SCALE GENOMIC DNA]</scope>
    <source>
        <strain evidence="2 3">JH1-1</strain>
    </source>
</reference>
<dbReference type="Pfam" id="PF09588">
    <property type="entry name" value="YqaJ"/>
    <property type="match status" value="1"/>
</dbReference>
<sequence>MAVPVHQSEGSRSVTVIRESTILGNAEYVGTFEQDSPEWHAQRGEVIGSSDIASILGLSHFKSAYTLWHEKAGLIEPKTPDERWQNKLDYGHFMEPFVASKFMQKNPEYSLQETGSWRSTLHPWQGCNPDRLVHLVDTPSEVPTAHSVVELKTFPSLADWADGPSAGYIAQLKWQLDVFGFPMGWVAGYANLSGDYVQYPFELDPFEADAVRAKARAFADSITEGVAPDIDGSDSTYQTLRRLNPSIPDPKAEAVIPDEIAEQYLEAANNAKVSESELLKAKGHLLAFMGTAKFAVYDGKKIASRVAIKDGVPYLKEA</sequence>
<feature type="domain" description="YqaJ viral recombinase" evidence="1">
    <location>
        <begin position="38"/>
        <end position="178"/>
    </location>
</feature>
<protein>
    <recommendedName>
        <fullName evidence="1">YqaJ viral recombinase domain-containing protein</fullName>
    </recommendedName>
</protein>
<gene>
    <name evidence="2" type="ORF">E1809_09280</name>
</gene>
<name>A0A4R5KMP8_9MICC</name>
<proteinExistence type="predicted"/>
<accession>A0A4R5KMP8</accession>
<dbReference type="InterPro" id="IPR019080">
    <property type="entry name" value="YqaJ_viral_recombinase"/>
</dbReference>
<dbReference type="Gene3D" id="3.90.320.10">
    <property type="match status" value="1"/>
</dbReference>